<dbReference type="KEGG" id="rha:RHA1_ro08986"/>
<dbReference type="PRINTS" id="PR00368">
    <property type="entry name" value="FADPNR"/>
</dbReference>
<dbReference type="Pfam" id="PF07992">
    <property type="entry name" value="Pyr_redox_2"/>
    <property type="match status" value="1"/>
</dbReference>
<evidence type="ECO:0000259" key="6">
    <source>
        <dbReference type="Pfam" id="PF14759"/>
    </source>
</evidence>
<evidence type="ECO:0000256" key="3">
    <source>
        <dbReference type="ARBA" id="ARBA00022827"/>
    </source>
</evidence>
<dbReference type="PANTHER" id="PTHR43557:SF2">
    <property type="entry name" value="RIESKE DOMAIN-CONTAINING PROTEIN-RELATED"/>
    <property type="match status" value="1"/>
</dbReference>
<dbReference type="InterPro" id="IPR016156">
    <property type="entry name" value="FAD/NAD-linked_Rdtase_dimer_sf"/>
</dbReference>
<evidence type="ECO:0000256" key="1">
    <source>
        <dbReference type="ARBA" id="ARBA00001974"/>
    </source>
</evidence>
<dbReference type="PRINTS" id="PR00411">
    <property type="entry name" value="PNDRDTASEI"/>
</dbReference>
<dbReference type="OrthoDB" id="3568330at2"/>
<dbReference type="EC" id="1.18.1.3" evidence="7"/>
<dbReference type="RefSeq" id="WP_011599706.1">
    <property type="nucleotide sequence ID" value="NC_008269.1"/>
</dbReference>
<dbReference type="SUPFAM" id="SSF51905">
    <property type="entry name" value="FAD/NAD(P)-binding domain"/>
    <property type="match status" value="2"/>
</dbReference>
<dbReference type="GO" id="GO:0005737">
    <property type="term" value="C:cytoplasm"/>
    <property type="evidence" value="ECO:0007669"/>
    <property type="project" value="TreeGrafter"/>
</dbReference>
<dbReference type="PANTHER" id="PTHR43557">
    <property type="entry name" value="APOPTOSIS-INDUCING FACTOR 1"/>
    <property type="match status" value="1"/>
</dbReference>
<evidence type="ECO:0000313" key="8">
    <source>
        <dbReference type="Proteomes" id="UP000008710"/>
    </source>
</evidence>
<dbReference type="GO" id="GO:0008860">
    <property type="term" value="F:ferredoxin-NAD+ reductase activity"/>
    <property type="evidence" value="ECO:0007669"/>
    <property type="project" value="UniProtKB-EC"/>
</dbReference>
<proteinExistence type="predicted"/>
<protein>
    <submittedName>
        <fullName evidence="7">Probable ferredoxin reductase</fullName>
        <ecNumber evidence="7">1.18.1.3</ecNumber>
    </submittedName>
</protein>
<dbReference type="InterPro" id="IPR023753">
    <property type="entry name" value="FAD/NAD-binding_dom"/>
</dbReference>
<dbReference type="AlphaFoldDB" id="Q0RXF6"/>
<comment type="cofactor">
    <cofactor evidence="1">
        <name>FAD</name>
        <dbReference type="ChEBI" id="CHEBI:57692"/>
    </cofactor>
</comment>
<reference evidence="8" key="1">
    <citation type="journal article" date="2006" name="Proc. Natl. Acad. Sci. U.S.A.">
        <title>The complete genome of Rhodococcus sp. RHA1 provides insights into a catabolic powerhouse.</title>
        <authorList>
            <person name="McLeod M.P."/>
            <person name="Warren R.L."/>
            <person name="Hsiao W.W.L."/>
            <person name="Araki N."/>
            <person name="Myhre M."/>
            <person name="Fernandes C."/>
            <person name="Miyazawa D."/>
            <person name="Wong W."/>
            <person name="Lillquist A.L."/>
            <person name="Wang D."/>
            <person name="Dosanjh M."/>
            <person name="Hara H."/>
            <person name="Petrescu A."/>
            <person name="Morin R.D."/>
            <person name="Yang G."/>
            <person name="Stott J.M."/>
            <person name="Schein J.E."/>
            <person name="Shin H."/>
            <person name="Smailus D."/>
            <person name="Siddiqui A.S."/>
            <person name="Marra M.A."/>
            <person name="Jones S.J.M."/>
            <person name="Holt R."/>
            <person name="Brinkman F.S.L."/>
            <person name="Miyauchi K."/>
            <person name="Fukuda M."/>
            <person name="Davies J.E."/>
            <person name="Mohn W.W."/>
            <person name="Eltis L.D."/>
        </authorList>
    </citation>
    <scope>NUCLEOTIDE SEQUENCE [LARGE SCALE GENOMIC DNA]</scope>
    <source>
        <strain evidence="8">RHA1</strain>
    </source>
</reference>
<keyword evidence="4 7" id="KW-0560">Oxidoreductase</keyword>
<keyword evidence="3" id="KW-0274">FAD</keyword>
<evidence type="ECO:0000256" key="2">
    <source>
        <dbReference type="ARBA" id="ARBA00022630"/>
    </source>
</evidence>
<dbReference type="PATRIC" id="fig|101510.16.peg.8270"/>
<feature type="domain" description="Reductase C-terminal" evidence="6">
    <location>
        <begin position="351"/>
        <end position="436"/>
    </location>
</feature>
<evidence type="ECO:0000259" key="5">
    <source>
        <dbReference type="Pfam" id="PF07992"/>
    </source>
</evidence>
<keyword evidence="7" id="KW-0614">Plasmid</keyword>
<dbReference type="InterPro" id="IPR050446">
    <property type="entry name" value="FAD-oxidoreductase/Apoptosis"/>
</dbReference>
<dbReference type="SUPFAM" id="SSF55424">
    <property type="entry name" value="FAD/NAD-linked reductases, dimerisation (C-terminal) domain"/>
    <property type="match status" value="1"/>
</dbReference>
<dbReference type="GO" id="GO:0016651">
    <property type="term" value="F:oxidoreductase activity, acting on NAD(P)H"/>
    <property type="evidence" value="ECO:0007669"/>
    <property type="project" value="TreeGrafter"/>
</dbReference>
<dbReference type="InterPro" id="IPR036188">
    <property type="entry name" value="FAD/NAD-bd_sf"/>
</dbReference>
<geneLocation type="plasmid" evidence="7 8">
    <name>pRHL1</name>
</geneLocation>
<dbReference type="HOGENOM" id="CLU_003291_4_0_11"/>
<dbReference type="Gene3D" id="3.50.50.60">
    <property type="entry name" value="FAD/NAD(P)-binding domain"/>
    <property type="match status" value="2"/>
</dbReference>
<keyword evidence="2" id="KW-0285">Flavoprotein</keyword>
<organism evidence="7 8">
    <name type="scientific">Rhodococcus jostii (strain RHA1)</name>
    <dbReference type="NCBI Taxonomy" id="101510"/>
    <lineage>
        <taxon>Bacteria</taxon>
        <taxon>Bacillati</taxon>
        <taxon>Actinomycetota</taxon>
        <taxon>Actinomycetes</taxon>
        <taxon>Mycobacteriales</taxon>
        <taxon>Nocardiaceae</taxon>
        <taxon>Rhodococcus</taxon>
    </lineage>
</organism>
<evidence type="ECO:0000256" key="4">
    <source>
        <dbReference type="ARBA" id="ARBA00023002"/>
    </source>
</evidence>
<dbReference type="EMBL" id="CP000432">
    <property type="protein sequence ID" value="ABH00030.1"/>
    <property type="molecule type" value="Genomic_DNA"/>
</dbReference>
<dbReference type="Proteomes" id="UP000008710">
    <property type="component" value="Plasmid pRHL1"/>
</dbReference>
<gene>
    <name evidence="7" type="ordered locus">RHA1_ro08986</name>
</gene>
<dbReference type="Pfam" id="PF14759">
    <property type="entry name" value="Reductase_C"/>
    <property type="match status" value="1"/>
</dbReference>
<name>Q0RXF6_RHOJR</name>
<dbReference type="Gene3D" id="3.30.390.30">
    <property type="match status" value="1"/>
</dbReference>
<dbReference type="InterPro" id="IPR028202">
    <property type="entry name" value="Reductase_C"/>
</dbReference>
<sequence>MNNSDVAGRASAVDPREARIVVVGASHAAVALADRLRAGGHRGTLTLIGSERHLPYQRPPLSKAFLKGDADVHALALRDIEFFRSHGIALQTGERVVDVRRGKDGSGVLHTLRRHGSADEMSSDSYAFDRLVLATGARPRRLLIPGAGHRNVLALRDLDDAARLRDRIHRGPVVVIGGGFIGLEAAATIKALGGEAVVVEAGPQLMGRAVGADTAAWCAAAHRAMGIGIELLSRPEAIVTDGDQIIGVRLDDGRRIAAATVLIGIGVLPRDELARALGLECADAGGVVVDEHCLASDGVTVAIGDCTIQPRPGVGDGSLIRLESVDNSDEQAARATCTLLGTEPTARSVPWFWSDQGTYKLQMAGLVGDHDDVVLRTDPIRPDRRVFIYLRAGTMTAVECVNSPADFLVLRKALSRQAAIPREVLEDNSSPLKKLLATAQV</sequence>
<feature type="domain" description="FAD/NAD(P)-binding" evidence="5">
    <location>
        <begin position="19"/>
        <end position="310"/>
    </location>
</feature>
<evidence type="ECO:0000313" key="7">
    <source>
        <dbReference type="EMBL" id="ABH00030.1"/>
    </source>
</evidence>
<accession>Q0RXF6</accession>